<dbReference type="Pfam" id="PF20731">
    <property type="entry name" value="RE_NgoFVII_C"/>
    <property type="match status" value="1"/>
</dbReference>
<accession>A0A1H7XQ37</accession>
<evidence type="ECO:0000313" key="4">
    <source>
        <dbReference type="Proteomes" id="UP000198553"/>
    </source>
</evidence>
<protein>
    <submittedName>
        <fullName evidence="3">NgoFVII restriction endonuclease</fullName>
    </submittedName>
</protein>
<dbReference type="Proteomes" id="UP000198553">
    <property type="component" value="Unassembled WGS sequence"/>
</dbReference>
<reference evidence="4" key="1">
    <citation type="submission" date="2016-10" db="EMBL/GenBank/DDBJ databases">
        <authorList>
            <person name="Varghese N."/>
            <person name="Submissions S."/>
        </authorList>
    </citation>
    <scope>NUCLEOTIDE SEQUENCE [LARGE SCALE GENOMIC DNA]</scope>
    <source>
        <strain evidence="4">B48,IBRC-M 10115,DSM 25386,CECT 8001</strain>
    </source>
</reference>
<keyword evidence="3" id="KW-0378">Hydrolase</keyword>
<organism evidence="3 4">
    <name type="scientific">Mesobacillus persicus</name>
    <dbReference type="NCBI Taxonomy" id="930146"/>
    <lineage>
        <taxon>Bacteria</taxon>
        <taxon>Bacillati</taxon>
        <taxon>Bacillota</taxon>
        <taxon>Bacilli</taxon>
        <taxon>Bacillales</taxon>
        <taxon>Bacillaceae</taxon>
        <taxon>Mesobacillus</taxon>
    </lineage>
</organism>
<keyword evidence="4" id="KW-1185">Reference proteome</keyword>
<gene>
    <name evidence="3" type="ORF">SAMN05192533_102311</name>
</gene>
<evidence type="ECO:0000313" key="3">
    <source>
        <dbReference type="EMBL" id="SEM35851.1"/>
    </source>
</evidence>
<sequence length="333" mass="38974">MYLTSHLLEHVFREPYRHGFRKLRILSGYASSAFLYHILDTYPDIEIDLIIGMSKRDGINRWDHERYRQVMHENPRIQISYKTTHPPVHTKIYHWYNDARQDDTLTFVGSANFSWGGFRDQKELLVVANHDNIDEVFDLPDVISCTDPDVDQHINFHNIHYRRQTQTIVANPTNRTRTEPAHVAQPMNLQNLEYIDLSLLINENRIHEKAGLNWGQRPGREPNQAYIPVPTPFTMRENPTFFPPLEQTFTMLTDDGEQLMCVMAQANRKAIHTSESNSIMGRYFRNRLGVALGARVDVQDLLNYGRTSVRIYKMDDETYFMDFGVDSPVTEVW</sequence>
<dbReference type="InterPro" id="IPR048923">
    <property type="entry name" value="RE_NgoFVII_C"/>
</dbReference>
<dbReference type="SUPFAM" id="SSF56024">
    <property type="entry name" value="Phospholipase D/nuclease"/>
    <property type="match status" value="1"/>
</dbReference>
<dbReference type="GO" id="GO:0004519">
    <property type="term" value="F:endonuclease activity"/>
    <property type="evidence" value="ECO:0007669"/>
    <property type="project" value="UniProtKB-KW"/>
</dbReference>
<dbReference type="EMBL" id="FOBW01000002">
    <property type="protein sequence ID" value="SEM35851.1"/>
    <property type="molecule type" value="Genomic_DNA"/>
</dbReference>
<evidence type="ECO:0000259" key="1">
    <source>
        <dbReference type="Pfam" id="PF09565"/>
    </source>
</evidence>
<keyword evidence="3" id="KW-0255">Endonuclease</keyword>
<keyword evidence="3" id="KW-0540">Nuclease</keyword>
<dbReference type="InterPro" id="IPR019065">
    <property type="entry name" value="RE_NgoFVII_N"/>
</dbReference>
<feature type="domain" description="Restriction endonuclease type II NgoFVII N-terminal" evidence="1">
    <location>
        <begin position="8"/>
        <end position="136"/>
    </location>
</feature>
<dbReference type="RefSeq" id="WP_090741437.1">
    <property type="nucleotide sequence ID" value="NZ_FOBW01000002.1"/>
</dbReference>
<dbReference type="CDD" id="cd09117">
    <property type="entry name" value="PLDc_Bfil_DEXD_like"/>
    <property type="match status" value="1"/>
</dbReference>
<dbReference type="Gene3D" id="3.30.870.10">
    <property type="entry name" value="Endonuclease Chain A"/>
    <property type="match status" value="1"/>
</dbReference>
<dbReference type="AlphaFoldDB" id="A0A1H7XQ37"/>
<dbReference type="Pfam" id="PF09565">
    <property type="entry name" value="RE_NgoFVII"/>
    <property type="match status" value="1"/>
</dbReference>
<feature type="domain" description="Restriction endonuclease type II NgoFVII C-terminal B3-like DNA-binding" evidence="2">
    <location>
        <begin position="190"/>
        <end position="315"/>
    </location>
</feature>
<evidence type="ECO:0000259" key="2">
    <source>
        <dbReference type="Pfam" id="PF20731"/>
    </source>
</evidence>
<dbReference type="OrthoDB" id="7107971at2"/>
<name>A0A1H7XQ37_9BACI</name>
<proteinExistence type="predicted"/>